<name>A0A3N1XR50_9FIRM</name>
<feature type="transmembrane region" description="Helical" evidence="1">
    <location>
        <begin position="37"/>
        <end position="58"/>
    </location>
</feature>
<dbReference type="EMBL" id="RJVG01000003">
    <property type="protein sequence ID" value="ROR29105.1"/>
    <property type="molecule type" value="Genomic_DNA"/>
</dbReference>
<proteinExistence type="predicted"/>
<keyword evidence="1" id="KW-1133">Transmembrane helix</keyword>
<dbReference type="Proteomes" id="UP000273083">
    <property type="component" value="Unassembled WGS sequence"/>
</dbReference>
<protein>
    <submittedName>
        <fullName evidence="2">Uncharacterized protein</fullName>
    </submittedName>
</protein>
<reference evidence="2 3" key="1">
    <citation type="submission" date="2018-11" db="EMBL/GenBank/DDBJ databases">
        <title>Genomic Encyclopedia of Type Strains, Phase IV (KMG-IV): sequencing the most valuable type-strain genomes for metagenomic binning, comparative biology and taxonomic classification.</title>
        <authorList>
            <person name="Goeker M."/>
        </authorList>
    </citation>
    <scope>NUCLEOTIDE SEQUENCE [LARGE SCALE GENOMIC DNA]</scope>
    <source>
        <strain evidence="2 3">DSM 26537</strain>
    </source>
</reference>
<organism evidence="2 3">
    <name type="scientific">Mobilisporobacter senegalensis</name>
    <dbReference type="NCBI Taxonomy" id="1329262"/>
    <lineage>
        <taxon>Bacteria</taxon>
        <taxon>Bacillati</taxon>
        <taxon>Bacillota</taxon>
        <taxon>Clostridia</taxon>
        <taxon>Lachnospirales</taxon>
        <taxon>Lachnospiraceae</taxon>
        <taxon>Mobilisporobacter</taxon>
    </lineage>
</organism>
<comment type="caution">
    <text evidence="2">The sequence shown here is derived from an EMBL/GenBank/DDBJ whole genome shotgun (WGS) entry which is preliminary data.</text>
</comment>
<evidence type="ECO:0000313" key="2">
    <source>
        <dbReference type="EMBL" id="ROR29105.1"/>
    </source>
</evidence>
<evidence type="ECO:0000313" key="3">
    <source>
        <dbReference type="Proteomes" id="UP000273083"/>
    </source>
</evidence>
<keyword evidence="3" id="KW-1185">Reference proteome</keyword>
<gene>
    <name evidence="2" type="ORF">EDD66_10340</name>
</gene>
<keyword evidence="1" id="KW-0812">Transmembrane</keyword>
<accession>A0A3N1XR50</accession>
<dbReference type="AlphaFoldDB" id="A0A3N1XR50"/>
<sequence length="62" mass="7590">MLTYHGYNARIIHIKRNEVRMNDDYCLLINEFNMHELNLFTGFFFVSKKLSFFFILYFEGKV</sequence>
<evidence type="ECO:0000256" key="1">
    <source>
        <dbReference type="SAM" id="Phobius"/>
    </source>
</evidence>
<keyword evidence="1" id="KW-0472">Membrane</keyword>